<organism evidence="1 2">
    <name type="scientific">Neiella marina</name>
    <dbReference type="NCBI Taxonomy" id="508461"/>
    <lineage>
        <taxon>Bacteria</taxon>
        <taxon>Pseudomonadati</taxon>
        <taxon>Pseudomonadota</taxon>
        <taxon>Gammaproteobacteria</taxon>
        <taxon>Alteromonadales</taxon>
        <taxon>Echinimonadaceae</taxon>
        <taxon>Neiella</taxon>
    </lineage>
</organism>
<dbReference type="AlphaFoldDB" id="A0A8J2XNE8"/>
<dbReference type="Proteomes" id="UP000619743">
    <property type="component" value="Unassembled WGS sequence"/>
</dbReference>
<reference evidence="2" key="1">
    <citation type="journal article" date="2019" name="Int. J. Syst. Evol. Microbiol.">
        <title>The Global Catalogue of Microorganisms (GCM) 10K type strain sequencing project: providing services to taxonomists for standard genome sequencing and annotation.</title>
        <authorList>
            <consortium name="The Broad Institute Genomics Platform"/>
            <consortium name="The Broad Institute Genome Sequencing Center for Infectious Disease"/>
            <person name="Wu L."/>
            <person name="Ma J."/>
        </authorList>
    </citation>
    <scope>NUCLEOTIDE SEQUENCE [LARGE SCALE GENOMIC DNA]</scope>
    <source>
        <strain evidence="2">CGMCC 1.10130</strain>
    </source>
</reference>
<accession>A0A8J2XNE8</accession>
<dbReference type="EMBL" id="BMDX01000004">
    <property type="protein sequence ID" value="GGA71356.1"/>
    <property type="molecule type" value="Genomic_DNA"/>
</dbReference>
<evidence type="ECO:0000313" key="2">
    <source>
        <dbReference type="Proteomes" id="UP000619743"/>
    </source>
</evidence>
<comment type="caution">
    <text evidence="1">The sequence shown here is derived from an EMBL/GenBank/DDBJ whole genome shotgun (WGS) entry which is preliminary data.</text>
</comment>
<sequence length="115" mass="13631">MQTKYSASSSRVRQFVSDKSTATSFYVEGMLAGSLPFDELQIFIWDTLEEWHQLHIDSHYICEKEKVMWHLFHLLERWPESTLRGNVFLRKQLEDGCRFLKQQGPMLHQCLGVRP</sequence>
<proteinExistence type="predicted"/>
<evidence type="ECO:0000313" key="1">
    <source>
        <dbReference type="EMBL" id="GGA71356.1"/>
    </source>
</evidence>
<keyword evidence="2" id="KW-1185">Reference proteome</keyword>
<dbReference type="RefSeq" id="WP_087504981.1">
    <property type="nucleotide sequence ID" value="NZ_BMDX01000004.1"/>
</dbReference>
<protein>
    <submittedName>
        <fullName evidence="1">Uncharacterized protein</fullName>
    </submittedName>
</protein>
<name>A0A8J2XNE8_9GAMM</name>
<gene>
    <name evidence="1" type="ORF">GCM10011369_11410</name>
</gene>